<proteinExistence type="predicted"/>
<dbReference type="PANTHER" id="PTHR45784:SF3">
    <property type="entry name" value="C-TYPE LECTIN DOMAIN FAMILY 4 MEMBER K-LIKE-RELATED"/>
    <property type="match status" value="1"/>
</dbReference>
<dbReference type="Gene3D" id="3.10.100.10">
    <property type="entry name" value="Mannose-Binding Protein A, subunit A"/>
    <property type="match status" value="2"/>
</dbReference>
<dbReference type="SUPFAM" id="SSF56436">
    <property type="entry name" value="C-type lectin-like"/>
    <property type="match status" value="2"/>
</dbReference>
<name>A0AAV2MNQ5_KNICA</name>
<dbReference type="InterPro" id="IPR016187">
    <property type="entry name" value="CTDL_fold"/>
</dbReference>
<dbReference type="InterPro" id="IPR016186">
    <property type="entry name" value="C-type_lectin-like/link_sf"/>
</dbReference>
<protein>
    <recommendedName>
        <fullName evidence="2">C-type lectin domain-containing protein</fullName>
    </recommendedName>
</protein>
<evidence type="ECO:0000313" key="3">
    <source>
        <dbReference type="EMBL" id="CAL1614764.1"/>
    </source>
</evidence>
<dbReference type="InterPro" id="IPR018378">
    <property type="entry name" value="C-type_lectin_CS"/>
</dbReference>
<keyword evidence="1" id="KW-1015">Disulfide bond</keyword>
<dbReference type="EMBL" id="OZ035831">
    <property type="protein sequence ID" value="CAL1614764.1"/>
    <property type="molecule type" value="Genomic_DNA"/>
</dbReference>
<dbReference type="InterPro" id="IPR001304">
    <property type="entry name" value="C-type_lectin-like"/>
</dbReference>
<dbReference type="PROSITE" id="PS00615">
    <property type="entry name" value="C_TYPE_LECTIN_1"/>
    <property type="match status" value="2"/>
</dbReference>
<feature type="domain" description="C-type lectin" evidence="2">
    <location>
        <begin position="1"/>
        <end position="97"/>
    </location>
</feature>
<feature type="domain" description="C-type lectin" evidence="2">
    <location>
        <begin position="106"/>
        <end position="214"/>
    </location>
</feature>
<gene>
    <name evidence="3" type="ORF">KC01_LOCUS40799</name>
</gene>
<accession>A0AAV2MNQ5</accession>
<evidence type="ECO:0000256" key="1">
    <source>
        <dbReference type="ARBA" id="ARBA00023157"/>
    </source>
</evidence>
<organism evidence="3 4">
    <name type="scientific">Knipowitschia caucasica</name>
    <name type="common">Caucasian dwarf goby</name>
    <name type="synonym">Pomatoschistus caucasicus</name>
    <dbReference type="NCBI Taxonomy" id="637954"/>
    <lineage>
        <taxon>Eukaryota</taxon>
        <taxon>Metazoa</taxon>
        <taxon>Chordata</taxon>
        <taxon>Craniata</taxon>
        <taxon>Vertebrata</taxon>
        <taxon>Euteleostomi</taxon>
        <taxon>Actinopterygii</taxon>
        <taxon>Neopterygii</taxon>
        <taxon>Teleostei</taxon>
        <taxon>Neoteleostei</taxon>
        <taxon>Acanthomorphata</taxon>
        <taxon>Gobiaria</taxon>
        <taxon>Gobiiformes</taxon>
        <taxon>Gobioidei</taxon>
        <taxon>Gobiidae</taxon>
        <taxon>Gobiinae</taxon>
        <taxon>Knipowitschia</taxon>
    </lineage>
</organism>
<dbReference type="SMART" id="SM00034">
    <property type="entry name" value="CLECT"/>
    <property type="match status" value="2"/>
</dbReference>
<dbReference type="Pfam" id="PF00059">
    <property type="entry name" value="Lectin_C"/>
    <property type="match status" value="2"/>
</dbReference>
<keyword evidence="4" id="KW-1185">Reference proteome</keyword>
<reference evidence="3 4" key="1">
    <citation type="submission" date="2024-04" db="EMBL/GenBank/DDBJ databases">
        <authorList>
            <person name="Waldvogel A.-M."/>
            <person name="Schoenle A."/>
        </authorList>
    </citation>
    <scope>NUCLEOTIDE SEQUENCE [LARGE SCALE GENOMIC DNA]</scope>
</reference>
<dbReference type="Proteomes" id="UP001497482">
    <property type="component" value="Chromosome 9"/>
</dbReference>
<evidence type="ECO:0000259" key="2">
    <source>
        <dbReference type="PROSITE" id="PS50041"/>
    </source>
</evidence>
<dbReference type="PROSITE" id="PS50041">
    <property type="entry name" value="C_TYPE_LECTIN_2"/>
    <property type="match status" value="2"/>
</dbReference>
<dbReference type="AlphaFoldDB" id="A0AAV2MNQ5"/>
<dbReference type="PANTHER" id="PTHR45784">
    <property type="entry name" value="C-TYPE LECTIN DOMAIN FAMILY 20 MEMBER A-RELATED"/>
    <property type="match status" value="1"/>
</dbReference>
<evidence type="ECO:0000313" key="4">
    <source>
        <dbReference type="Proteomes" id="UP001497482"/>
    </source>
</evidence>
<sequence length="287" mass="32553">MSWLDAQSHCRLHYTDLASVRDMKDLLRLRTAANGLTDLWTGLHRTSERPTVWHWSQGAFQYNEGEAQWAAREPSNTRGSENCVETYVEDTWNDERCGLSKNCFICYDEASSSPVMVSQSETWLAAQQYCRKHYTDLVSGPDQHALFLQTFPVRSSPCWIGLSRDNWGWSDGSNSPFRSWESEVNPQTEKCASLRASGRWESADCGLKKSFVCHGELKTKKTVVKLKMSAAVDLNSLSPQILHQLQERLKANHLGHLNLSWKKDKNQCVFKKQMSSTMKGPGPCDAA</sequence>